<gene>
    <name evidence="2" type="ORF">TRAPUB_7509</name>
</gene>
<comment type="caution">
    <text evidence="2">The sequence shown here is derived from an EMBL/GenBank/DDBJ whole genome shotgun (WGS) entry which is preliminary data.</text>
</comment>
<dbReference type="EMBL" id="MNAD01001707">
    <property type="protein sequence ID" value="OJT01975.1"/>
    <property type="molecule type" value="Genomic_DNA"/>
</dbReference>
<organism evidence="2 3">
    <name type="scientific">Trametes pubescens</name>
    <name type="common">White-rot fungus</name>
    <dbReference type="NCBI Taxonomy" id="154538"/>
    <lineage>
        <taxon>Eukaryota</taxon>
        <taxon>Fungi</taxon>
        <taxon>Dikarya</taxon>
        <taxon>Basidiomycota</taxon>
        <taxon>Agaricomycotina</taxon>
        <taxon>Agaricomycetes</taxon>
        <taxon>Polyporales</taxon>
        <taxon>Polyporaceae</taxon>
        <taxon>Trametes</taxon>
    </lineage>
</organism>
<dbReference type="InterPro" id="IPR011009">
    <property type="entry name" value="Kinase-like_dom_sf"/>
</dbReference>
<dbReference type="Gene3D" id="1.10.510.10">
    <property type="entry name" value="Transferase(Phosphotransferase) domain 1"/>
    <property type="match status" value="1"/>
</dbReference>
<dbReference type="InterPro" id="IPR000719">
    <property type="entry name" value="Prot_kinase_dom"/>
</dbReference>
<evidence type="ECO:0000259" key="1">
    <source>
        <dbReference type="PROSITE" id="PS50011"/>
    </source>
</evidence>
<dbReference type="SUPFAM" id="SSF56112">
    <property type="entry name" value="Protein kinase-like (PK-like)"/>
    <property type="match status" value="1"/>
</dbReference>
<protein>
    <recommendedName>
        <fullName evidence="1">Protein kinase domain-containing protein</fullName>
    </recommendedName>
</protein>
<name>A0A1M2V312_TRAPU</name>
<evidence type="ECO:0000313" key="3">
    <source>
        <dbReference type="Proteomes" id="UP000184267"/>
    </source>
</evidence>
<proteinExistence type="predicted"/>
<evidence type="ECO:0000313" key="2">
    <source>
        <dbReference type="EMBL" id="OJT01975.1"/>
    </source>
</evidence>
<sequence>MEYAAPEMLQESSSKGYDASIDVFSLGVVFLQIFGEGSQWRFARSPGAIDYEELRSRLQHPDSQLPLLLPLEIMLSFTLFIRQMLEMELDNRIPVVEIHRYLPYDIYAEVLAGEQTCKLDRVFQPLSVNTDPRLVSVDDWTPGPWNVPRLPIERYSEFLSFQEDPAHHDVTEEWRQAARRIRMDEENAKPTDLEYRAPGAFED</sequence>
<reference evidence="2 3" key="1">
    <citation type="submission" date="2016-10" db="EMBL/GenBank/DDBJ databases">
        <title>Genome sequence of the basidiomycete white-rot fungus Trametes pubescens.</title>
        <authorList>
            <person name="Makela M.R."/>
            <person name="Granchi Z."/>
            <person name="Peng M."/>
            <person name="De Vries R.P."/>
            <person name="Grigoriev I."/>
            <person name="Riley R."/>
            <person name="Hilden K."/>
        </authorList>
    </citation>
    <scope>NUCLEOTIDE SEQUENCE [LARGE SCALE GENOMIC DNA]</scope>
    <source>
        <strain evidence="2 3">FBCC735</strain>
    </source>
</reference>
<dbReference type="GO" id="GO:0005524">
    <property type="term" value="F:ATP binding"/>
    <property type="evidence" value="ECO:0007669"/>
    <property type="project" value="InterPro"/>
</dbReference>
<dbReference type="AlphaFoldDB" id="A0A1M2V312"/>
<dbReference type="PROSITE" id="PS50011">
    <property type="entry name" value="PROTEIN_KINASE_DOM"/>
    <property type="match status" value="1"/>
</dbReference>
<keyword evidence="3" id="KW-1185">Reference proteome</keyword>
<dbReference type="OrthoDB" id="1405469at2759"/>
<dbReference type="GO" id="GO:0004672">
    <property type="term" value="F:protein kinase activity"/>
    <property type="evidence" value="ECO:0007669"/>
    <property type="project" value="InterPro"/>
</dbReference>
<accession>A0A1M2V312</accession>
<dbReference type="Proteomes" id="UP000184267">
    <property type="component" value="Unassembled WGS sequence"/>
</dbReference>
<feature type="domain" description="Protein kinase" evidence="1">
    <location>
        <begin position="1"/>
        <end position="102"/>
    </location>
</feature>